<evidence type="ECO:0008006" key="9">
    <source>
        <dbReference type="Google" id="ProtNLM"/>
    </source>
</evidence>
<feature type="non-terminal residue" evidence="7">
    <location>
        <position position="125"/>
    </location>
</feature>
<evidence type="ECO:0000256" key="2">
    <source>
        <dbReference type="ARBA" id="ARBA00004240"/>
    </source>
</evidence>
<feature type="non-terminal residue" evidence="7">
    <location>
        <position position="1"/>
    </location>
</feature>
<dbReference type="InParanoid" id="D8U332"/>
<evidence type="ECO:0000313" key="8">
    <source>
        <dbReference type="Proteomes" id="UP000001058"/>
    </source>
</evidence>
<dbReference type="GeneID" id="9625707"/>
<proteinExistence type="predicted"/>
<dbReference type="PANTHER" id="PTHR48182">
    <property type="entry name" value="PROTEIN SERAC1"/>
    <property type="match status" value="1"/>
</dbReference>
<dbReference type="RefSeq" id="XP_002952987.1">
    <property type="nucleotide sequence ID" value="XM_002952941.1"/>
</dbReference>
<dbReference type="OrthoDB" id="5086500at2759"/>
<evidence type="ECO:0000256" key="4">
    <source>
        <dbReference type="ARBA" id="ARBA00022824"/>
    </source>
</evidence>
<evidence type="ECO:0000256" key="6">
    <source>
        <dbReference type="ARBA" id="ARBA00023136"/>
    </source>
</evidence>
<protein>
    <recommendedName>
        <fullName evidence="9">GPI inositol-deacylase</fullName>
    </recommendedName>
</protein>
<organism evidence="8">
    <name type="scientific">Volvox carteri f. nagariensis</name>
    <dbReference type="NCBI Taxonomy" id="3068"/>
    <lineage>
        <taxon>Eukaryota</taxon>
        <taxon>Viridiplantae</taxon>
        <taxon>Chlorophyta</taxon>
        <taxon>core chlorophytes</taxon>
        <taxon>Chlorophyceae</taxon>
        <taxon>CS clade</taxon>
        <taxon>Chlamydomonadales</taxon>
        <taxon>Volvocaceae</taxon>
        <taxon>Volvox</taxon>
    </lineage>
</organism>
<keyword evidence="6" id="KW-0472">Membrane</keyword>
<dbReference type="GO" id="GO:0005739">
    <property type="term" value="C:mitochondrion"/>
    <property type="evidence" value="ECO:0007669"/>
    <property type="project" value="UniProtKB-SubCell"/>
</dbReference>
<dbReference type="PANTHER" id="PTHR48182:SF2">
    <property type="entry name" value="PROTEIN SERAC1"/>
    <property type="match status" value="1"/>
</dbReference>
<dbReference type="InterPro" id="IPR029058">
    <property type="entry name" value="AB_hydrolase_fold"/>
</dbReference>
<keyword evidence="4" id="KW-0256">Endoplasmic reticulum</keyword>
<evidence type="ECO:0000313" key="7">
    <source>
        <dbReference type="EMBL" id="EFJ45909.1"/>
    </source>
</evidence>
<name>D8U332_VOLCA</name>
<dbReference type="Proteomes" id="UP000001058">
    <property type="component" value="Unassembled WGS sequence"/>
</dbReference>
<evidence type="ECO:0000256" key="1">
    <source>
        <dbReference type="ARBA" id="ARBA00004173"/>
    </source>
</evidence>
<keyword evidence="8" id="KW-1185">Reference proteome</keyword>
<dbReference type="SUPFAM" id="SSF53474">
    <property type="entry name" value="alpha/beta-Hydrolases"/>
    <property type="match status" value="1"/>
</dbReference>
<dbReference type="GO" id="GO:0005783">
    <property type="term" value="C:endoplasmic reticulum"/>
    <property type="evidence" value="ECO:0007669"/>
    <property type="project" value="UniProtKB-SubCell"/>
</dbReference>
<dbReference type="STRING" id="3068.D8U332"/>
<dbReference type="KEGG" id="vcn:VOLCADRAFT_47311"/>
<dbReference type="GO" id="GO:0016020">
    <property type="term" value="C:membrane"/>
    <property type="evidence" value="ECO:0007669"/>
    <property type="project" value="UniProtKB-SubCell"/>
</dbReference>
<reference evidence="7 8" key="1">
    <citation type="journal article" date="2010" name="Science">
        <title>Genomic analysis of organismal complexity in the multicellular green alga Volvox carteri.</title>
        <authorList>
            <person name="Prochnik S.E."/>
            <person name="Umen J."/>
            <person name="Nedelcu A.M."/>
            <person name="Hallmann A."/>
            <person name="Miller S.M."/>
            <person name="Nishii I."/>
            <person name="Ferris P."/>
            <person name="Kuo A."/>
            <person name="Mitros T."/>
            <person name="Fritz-Laylin L.K."/>
            <person name="Hellsten U."/>
            <person name="Chapman J."/>
            <person name="Simakov O."/>
            <person name="Rensing S.A."/>
            <person name="Terry A."/>
            <person name="Pangilinan J."/>
            <person name="Kapitonov V."/>
            <person name="Jurka J."/>
            <person name="Salamov A."/>
            <person name="Shapiro H."/>
            <person name="Schmutz J."/>
            <person name="Grimwood J."/>
            <person name="Lindquist E."/>
            <person name="Lucas S."/>
            <person name="Grigoriev I.V."/>
            <person name="Schmitt R."/>
            <person name="Kirk D."/>
            <person name="Rokhsar D.S."/>
        </authorList>
    </citation>
    <scope>NUCLEOTIDE SEQUENCE [LARGE SCALE GENOMIC DNA]</scope>
    <source>
        <strain evidence="8">f. Nagariensis / Eve</strain>
    </source>
</reference>
<dbReference type="Gene3D" id="3.40.50.1820">
    <property type="entry name" value="alpha/beta hydrolase"/>
    <property type="match status" value="1"/>
</dbReference>
<evidence type="ECO:0000256" key="3">
    <source>
        <dbReference type="ARBA" id="ARBA00004370"/>
    </source>
</evidence>
<evidence type="ECO:0000256" key="5">
    <source>
        <dbReference type="ARBA" id="ARBA00023128"/>
    </source>
</evidence>
<dbReference type="eggNOG" id="KOG2029">
    <property type="taxonomic scope" value="Eukaryota"/>
</dbReference>
<dbReference type="InterPro" id="IPR052374">
    <property type="entry name" value="SERAC1"/>
</dbReference>
<gene>
    <name evidence="7" type="ORF">VOLCADRAFT_47311</name>
</gene>
<dbReference type="AlphaFoldDB" id="D8U332"/>
<sequence>SSCWPSTWLSEDLPGARLLSVEYLAPVSAWEVRHVGESLPLEDNVSRVMSQLAAAGVGTGQRPVVFVAHSMGGLLVKEMLARSLDQAASGGPHAALAPSTRGIVFFGTPHFGNAIAAMGWKLRHV</sequence>
<comment type="subcellular location">
    <subcellularLocation>
        <location evidence="2">Endoplasmic reticulum</location>
    </subcellularLocation>
    <subcellularLocation>
        <location evidence="3">Membrane</location>
    </subcellularLocation>
    <subcellularLocation>
        <location evidence="1">Mitochondrion</location>
    </subcellularLocation>
</comment>
<keyword evidence="5" id="KW-0496">Mitochondrion</keyword>
<accession>D8U332</accession>
<dbReference type="EMBL" id="GL378354">
    <property type="protein sequence ID" value="EFJ45909.1"/>
    <property type="molecule type" value="Genomic_DNA"/>
</dbReference>